<name>A0A183SWG8_SCHSO</name>
<dbReference type="InterPro" id="IPR036236">
    <property type="entry name" value="Znf_C2H2_sf"/>
</dbReference>
<dbReference type="SMART" id="SM00355">
    <property type="entry name" value="ZnF_C2H2"/>
    <property type="match status" value="2"/>
</dbReference>
<keyword evidence="1" id="KW-0863">Zinc-finger</keyword>
<dbReference type="SUPFAM" id="SSF57667">
    <property type="entry name" value="beta-beta-alpha zinc fingers"/>
    <property type="match status" value="1"/>
</dbReference>
<dbReference type="PROSITE" id="PS00028">
    <property type="entry name" value="ZINC_FINGER_C2H2_1"/>
    <property type="match status" value="2"/>
</dbReference>
<reference evidence="6" key="1">
    <citation type="submission" date="2016-06" db="UniProtKB">
        <authorList>
            <consortium name="WormBaseParasite"/>
        </authorList>
    </citation>
    <scope>IDENTIFICATION</scope>
</reference>
<dbReference type="InterPro" id="IPR013087">
    <property type="entry name" value="Znf_C2H2_type"/>
</dbReference>
<dbReference type="PROSITE" id="PS50157">
    <property type="entry name" value="ZINC_FINGER_C2H2_2"/>
    <property type="match status" value="2"/>
</dbReference>
<keyword evidence="5" id="KW-1185">Reference proteome</keyword>
<feature type="domain" description="C2H2-type" evidence="3">
    <location>
        <begin position="322"/>
        <end position="344"/>
    </location>
</feature>
<proteinExistence type="predicted"/>
<evidence type="ECO:0000313" key="4">
    <source>
        <dbReference type="EMBL" id="VDL94951.1"/>
    </source>
</evidence>
<reference evidence="4 5" key="2">
    <citation type="submission" date="2018-11" db="EMBL/GenBank/DDBJ databases">
        <authorList>
            <consortium name="Pathogen Informatics"/>
        </authorList>
    </citation>
    <scope>NUCLEOTIDE SEQUENCE [LARGE SCALE GENOMIC DNA]</scope>
    <source>
        <strain evidence="4 5">NST_G2</strain>
    </source>
</reference>
<feature type="region of interest" description="Disordered" evidence="2">
    <location>
        <begin position="198"/>
        <end position="221"/>
    </location>
</feature>
<keyword evidence="1" id="KW-0479">Metal-binding</keyword>
<sequence length="358" mass="39155">MRSRVTDHGPVSEAFAVTIGVKQGCVLAPLLFSLMFSAMLMDAYRDEQPGIRIAYRTDGHLLKSRHTQATMRMSTAAVHGLLFVDDRALNTVIEEDLFTDTLKKSLKQLQINPVNWEDLAQDRPAWRRSVQTGAAIFETNRIAAAKAKRAAGKSQAQRMNNANAHALPTCPCIQRTFRARIGLVGNLKTRCKQNHITSTSATPTSVPMTTTIPTTDNNFIDSTPPTITDTILPPPLPAPITAINNTCPSPTTSLAASDYLSIAISNTIAATPISDGNSLANCPHCDCTFTSRIDLVGHLRIHRTETGEPVTAASTLSRDRRLQCPHCPREFTHRMGLFGHMRIHDSGIHRNAENTDAT</sequence>
<evidence type="ECO:0000256" key="1">
    <source>
        <dbReference type="PROSITE-ProRule" id="PRU00042"/>
    </source>
</evidence>
<dbReference type="GO" id="GO:0008270">
    <property type="term" value="F:zinc ion binding"/>
    <property type="evidence" value="ECO:0007669"/>
    <property type="project" value="UniProtKB-KW"/>
</dbReference>
<dbReference type="Proteomes" id="UP000275846">
    <property type="component" value="Unassembled WGS sequence"/>
</dbReference>
<feature type="domain" description="C2H2-type" evidence="3">
    <location>
        <begin position="280"/>
        <end position="307"/>
    </location>
</feature>
<organism evidence="6">
    <name type="scientific">Schistocephalus solidus</name>
    <name type="common">Tapeworm</name>
    <dbReference type="NCBI Taxonomy" id="70667"/>
    <lineage>
        <taxon>Eukaryota</taxon>
        <taxon>Metazoa</taxon>
        <taxon>Spiralia</taxon>
        <taxon>Lophotrochozoa</taxon>
        <taxon>Platyhelminthes</taxon>
        <taxon>Cestoda</taxon>
        <taxon>Eucestoda</taxon>
        <taxon>Diphyllobothriidea</taxon>
        <taxon>Diphyllobothriidae</taxon>
        <taxon>Schistocephalus</taxon>
    </lineage>
</organism>
<evidence type="ECO:0000313" key="6">
    <source>
        <dbReference type="WBParaSite" id="SSLN_0000890101-mRNA-1"/>
    </source>
</evidence>
<dbReference type="EMBL" id="UYSU01034725">
    <property type="protein sequence ID" value="VDL94951.1"/>
    <property type="molecule type" value="Genomic_DNA"/>
</dbReference>
<accession>A0A183SWG8</accession>
<protein>
    <submittedName>
        <fullName evidence="6">C2H2-type domain-containing protein</fullName>
    </submittedName>
</protein>
<dbReference type="AlphaFoldDB" id="A0A183SWG8"/>
<keyword evidence="1" id="KW-0862">Zinc</keyword>
<evidence type="ECO:0000313" key="5">
    <source>
        <dbReference type="Proteomes" id="UP000275846"/>
    </source>
</evidence>
<dbReference type="Pfam" id="PF00096">
    <property type="entry name" value="zf-C2H2"/>
    <property type="match status" value="2"/>
</dbReference>
<dbReference type="WBParaSite" id="SSLN_0000890101-mRNA-1">
    <property type="protein sequence ID" value="SSLN_0000890101-mRNA-1"/>
    <property type="gene ID" value="SSLN_0000890101"/>
</dbReference>
<evidence type="ECO:0000259" key="3">
    <source>
        <dbReference type="PROSITE" id="PS50157"/>
    </source>
</evidence>
<gene>
    <name evidence="4" type="ORF">SSLN_LOCUS8566</name>
</gene>
<evidence type="ECO:0000256" key="2">
    <source>
        <dbReference type="SAM" id="MobiDB-lite"/>
    </source>
</evidence>
<dbReference type="Gene3D" id="3.30.160.60">
    <property type="entry name" value="Classic Zinc Finger"/>
    <property type="match status" value="1"/>
</dbReference>